<evidence type="ECO:0000256" key="14">
    <source>
        <dbReference type="ARBA" id="ARBA00047667"/>
    </source>
</evidence>
<dbReference type="GO" id="GO:0000139">
    <property type="term" value="C:Golgi membrane"/>
    <property type="evidence" value="ECO:0007669"/>
    <property type="project" value="UniProtKB-SubCell"/>
</dbReference>
<organism evidence="17 18">
    <name type="scientific">Homarus americanus</name>
    <name type="common">American lobster</name>
    <dbReference type="NCBI Taxonomy" id="6706"/>
    <lineage>
        <taxon>Eukaryota</taxon>
        <taxon>Metazoa</taxon>
        <taxon>Ecdysozoa</taxon>
        <taxon>Arthropoda</taxon>
        <taxon>Crustacea</taxon>
        <taxon>Multicrustacea</taxon>
        <taxon>Malacostraca</taxon>
        <taxon>Eumalacostraca</taxon>
        <taxon>Eucarida</taxon>
        <taxon>Decapoda</taxon>
        <taxon>Pleocyemata</taxon>
        <taxon>Astacidea</taxon>
        <taxon>Nephropoidea</taxon>
        <taxon>Nephropidae</taxon>
        <taxon>Homarus</taxon>
    </lineage>
</organism>
<keyword evidence="13" id="KW-0325">Glycoprotein</keyword>
<dbReference type="InterPro" id="IPR002659">
    <property type="entry name" value="Glyco_trans_31"/>
</dbReference>
<evidence type="ECO:0000256" key="7">
    <source>
        <dbReference type="ARBA" id="ARBA00022692"/>
    </source>
</evidence>
<accession>A0A8J5MUP4</accession>
<keyword evidence="18" id="KW-1185">Reference proteome</keyword>
<evidence type="ECO:0000256" key="6">
    <source>
        <dbReference type="ARBA" id="ARBA00022679"/>
    </source>
</evidence>
<dbReference type="GO" id="GO:0016758">
    <property type="term" value="F:hexosyltransferase activity"/>
    <property type="evidence" value="ECO:0007669"/>
    <property type="project" value="InterPro"/>
</dbReference>
<evidence type="ECO:0000256" key="13">
    <source>
        <dbReference type="ARBA" id="ARBA00023180"/>
    </source>
</evidence>
<comment type="catalytic activity">
    <reaction evidence="14">
        <text>3-O-(N-acetyl-beta-D-glucosaminyl-(1-&gt;4)-alpha-D-mannosyl)-L-threonyl-[protein] + UDP-N-acetyl-alpha-D-galactosamine = 3-O-[beta-D-GalNAc-(1-&gt;3)-beta-D-GlcNAc-(1-&gt;4)-alpha-D-Man]-L-Thr-[protein] + UDP + H(+)</text>
        <dbReference type="Rhea" id="RHEA:37667"/>
        <dbReference type="Rhea" id="RHEA-COMP:13308"/>
        <dbReference type="Rhea" id="RHEA-COMP:13618"/>
        <dbReference type="ChEBI" id="CHEBI:15378"/>
        <dbReference type="ChEBI" id="CHEBI:58223"/>
        <dbReference type="ChEBI" id="CHEBI:67138"/>
        <dbReference type="ChEBI" id="CHEBI:136709"/>
        <dbReference type="ChEBI" id="CHEBI:137540"/>
        <dbReference type="EC" id="2.4.1.313"/>
    </reaction>
</comment>
<keyword evidence="10" id="KW-1133">Transmembrane helix</keyword>
<evidence type="ECO:0000256" key="15">
    <source>
        <dbReference type="RuleBase" id="RU363063"/>
    </source>
</evidence>
<comment type="caution">
    <text evidence="17">The sequence shown here is derived from an EMBL/GenBank/DDBJ whole genome shotgun (WGS) entry which is preliminary data.</text>
</comment>
<evidence type="ECO:0000256" key="16">
    <source>
        <dbReference type="SAM" id="Coils"/>
    </source>
</evidence>
<evidence type="ECO:0000256" key="3">
    <source>
        <dbReference type="ARBA" id="ARBA00004922"/>
    </source>
</evidence>
<evidence type="ECO:0000256" key="9">
    <source>
        <dbReference type="ARBA" id="ARBA00022968"/>
    </source>
</evidence>
<dbReference type="PANTHER" id="PTHR11214:SF219">
    <property type="entry name" value="UDP-GALNAC:BETA-1,3-N-ACETYLGALACTOSAMINYLTRANSFERASE 2"/>
    <property type="match status" value="1"/>
</dbReference>
<proteinExistence type="inferred from homology"/>
<comment type="subcellular location">
    <subcellularLocation>
        <location evidence="1">Endoplasmic reticulum</location>
    </subcellularLocation>
    <subcellularLocation>
        <location evidence="2 15">Golgi apparatus membrane</location>
        <topology evidence="2 15">Single-pass type II membrane protein</topology>
    </subcellularLocation>
</comment>
<dbReference type="PANTHER" id="PTHR11214">
    <property type="entry name" value="BETA-1,3-N-ACETYLGLUCOSAMINYLTRANSFERASE"/>
    <property type="match status" value="1"/>
</dbReference>
<keyword evidence="16" id="KW-0175">Coiled coil</keyword>
<dbReference type="Proteomes" id="UP000747542">
    <property type="component" value="Unassembled WGS sequence"/>
</dbReference>
<evidence type="ECO:0000256" key="4">
    <source>
        <dbReference type="ARBA" id="ARBA00008661"/>
    </source>
</evidence>
<evidence type="ECO:0000256" key="5">
    <source>
        <dbReference type="ARBA" id="ARBA00022676"/>
    </source>
</evidence>
<keyword evidence="5 15" id="KW-0328">Glycosyltransferase</keyword>
<dbReference type="Pfam" id="PF01762">
    <property type="entry name" value="Galactosyl_T"/>
    <property type="match status" value="1"/>
</dbReference>
<keyword evidence="8" id="KW-0256">Endoplasmic reticulum</keyword>
<reference evidence="17" key="1">
    <citation type="journal article" date="2021" name="Sci. Adv.">
        <title>The American lobster genome reveals insights on longevity, neural, and immune adaptations.</title>
        <authorList>
            <person name="Polinski J.M."/>
            <person name="Zimin A.V."/>
            <person name="Clark K.F."/>
            <person name="Kohn A.B."/>
            <person name="Sadowski N."/>
            <person name="Timp W."/>
            <person name="Ptitsyn A."/>
            <person name="Khanna P."/>
            <person name="Romanova D.Y."/>
            <person name="Williams P."/>
            <person name="Greenwood S.J."/>
            <person name="Moroz L.L."/>
            <person name="Walt D.R."/>
            <person name="Bodnar A.G."/>
        </authorList>
    </citation>
    <scope>NUCLEOTIDE SEQUENCE</scope>
    <source>
        <strain evidence="17">GMGI-L3</strain>
    </source>
</reference>
<dbReference type="GO" id="GO:0006493">
    <property type="term" value="P:protein O-linked glycosylation"/>
    <property type="evidence" value="ECO:0007669"/>
    <property type="project" value="TreeGrafter"/>
</dbReference>
<comment type="similarity">
    <text evidence="4 15">Belongs to the glycosyltransferase 31 family.</text>
</comment>
<keyword evidence="11 15" id="KW-0333">Golgi apparatus</keyword>
<name>A0A8J5MUP4_HOMAM</name>
<keyword evidence="7" id="KW-0812">Transmembrane</keyword>
<dbReference type="GO" id="GO:0008194">
    <property type="term" value="F:UDP-glycosyltransferase activity"/>
    <property type="evidence" value="ECO:0007669"/>
    <property type="project" value="TreeGrafter"/>
</dbReference>
<evidence type="ECO:0000256" key="12">
    <source>
        <dbReference type="ARBA" id="ARBA00023136"/>
    </source>
</evidence>
<evidence type="ECO:0000256" key="11">
    <source>
        <dbReference type="ARBA" id="ARBA00023034"/>
    </source>
</evidence>
<keyword evidence="6" id="KW-0808">Transferase</keyword>
<gene>
    <name evidence="17" type="primary">b3galnt2-L</name>
    <name evidence="17" type="ORF">Hamer_G002876</name>
</gene>
<dbReference type="EMBL" id="JAHLQT010026447">
    <property type="protein sequence ID" value="KAG7163654.1"/>
    <property type="molecule type" value="Genomic_DNA"/>
</dbReference>
<sequence>MERRLCAPSLVIILIALVTYIVRVTEIERDVGVTSKRLVVGVISARDHVSHRHAIRHTWGSLVQDIPDMELVFVLGETDCAVHPADRISSYTCQRWHVNEEIERSEVQSFFKSKNLLINSSLRDSECYIGLGFRVLHPIIVEEISVRANLMKRANNIFILLQDAEEVIERVQLKDKICSEEDGYCNIKLLAPLHLPKEFEGELRVYKKGEDGGDVCGEELFSLQSGMKWVCEWTNSSLVEYKFVRTRKNVVTKWRGTSCPLASVKFNMADKNVMLKHIKEQHLRMREWKSYLDDLQMKIENEEKEYQDVLTLPLMDVYSHLPHKVLTFLKWVTHKYNSSFIMKVDDDTFVNISLLDLLTKNEVYSVPTWWSQFQHHRSVPMYGKWADTEYPSLTYPTFPSGAGYLMTGSLAQTLATAGSYLTAYGGEDVSMGIWVASVAGNSKTVDVPCWLPHPHCSQTILLQQLSATEMRTIWNKMKLN</sequence>
<evidence type="ECO:0000256" key="8">
    <source>
        <dbReference type="ARBA" id="ARBA00022824"/>
    </source>
</evidence>
<dbReference type="GO" id="GO:0005783">
    <property type="term" value="C:endoplasmic reticulum"/>
    <property type="evidence" value="ECO:0007669"/>
    <property type="project" value="UniProtKB-SubCell"/>
</dbReference>
<keyword evidence="12" id="KW-0472">Membrane</keyword>
<keyword evidence="9" id="KW-0735">Signal-anchor</keyword>
<evidence type="ECO:0000313" key="18">
    <source>
        <dbReference type="Proteomes" id="UP000747542"/>
    </source>
</evidence>
<dbReference type="OrthoDB" id="1158011at2759"/>
<dbReference type="AlphaFoldDB" id="A0A8J5MUP4"/>
<comment type="pathway">
    <text evidence="3">Protein modification; protein glycosylation.</text>
</comment>
<protein>
    <recommendedName>
        <fullName evidence="15">Hexosyltransferase</fullName>
        <ecNumber evidence="15">2.4.1.-</ecNumber>
    </recommendedName>
</protein>
<evidence type="ECO:0000256" key="2">
    <source>
        <dbReference type="ARBA" id="ARBA00004323"/>
    </source>
</evidence>
<feature type="coiled-coil region" evidence="16">
    <location>
        <begin position="285"/>
        <end position="312"/>
    </location>
</feature>
<evidence type="ECO:0000313" key="17">
    <source>
        <dbReference type="EMBL" id="KAG7163654.1"/>
    </source>
</evidence>
<evidence type="ECO:0000256" key="10">
    <source>
        <dbReference type="ARBA" id="ARBA00022989"/>
    </source>
</evidence>
<evidence type="ECO:0000256" key="1">
    <source>
        <dbReference type="ARBA" id="ARBA00004240"/>
    </source>
</evidence>
<dbReference type="EC" id="2.4.1.-" evidence="15"/>